<dbReference type="OrthoDB" id="9802114at2"/>
<dbReference type="SMART" id="SM00116">
    <property type="entry name" value="CBS"/>
    <property type="match status" value="2"/>
</dbReference>
<feature type="domain" description="CBS" evidence="3">
    <location>
        <begin position="70"/>
        <end position="126"/>
    </location>
</feature>
<keyword evidence="1" id="KW-0677">Repeat</keyword>
<evidence type="ECO:0000313" key="5">
    <source>
        <dbReference type="Proteomes" id="UP000015351"/>
    </source>
</evidence>
<dbReference type="SUPFAM" id="SSF54631">
    <property type="entry name" value="CBS-domain pair"/>
    <property type="match status" value="1"/>
</dbReference>
<feature type="domain" description="CBS" evidence="3">
    <location>
        <begin position="7"/>
        <end position="66"/>
    </location>
</feature>
<reference evidence="5" key="1">
    <citation type="journal article" date="2013" name="Stand. Genomic Sci.">
        <title>Genome sequence of the Litoreibacter arenae type strain (DSM 19593(T)), a member of the Roseobacter clade isolated from sea sand.</title>
        <authorList>
            <person name="Riedel T."/>
            <person name="Fiebig A."/>
            <person name="Petersen J."/>
            <person name="Gronow S."/>
            <person name="Kyrpides N.C."/>
            <person name="Goker M."/>
            <person name="Klenk H.P."/>
        </authorList>
    </citation>
    <scope>NUCLEOTIDE SEQUENCE [LARGE SCALE GENOMIC DNA]</scope>
    <source>
        <strain evidence="5">DSM 19593</strain>
    </source>
</reference>
<dbReference type="eggNOG" id="COG0517">
    <property type="taxonomic scope" value="Bacteria"/>
</dbReference>
<dbReference type="PROSITE" id="PS51371">
    <property type="entry name" value="CBS"/>
    <property type="match status" value="2"/>
</dbReference>
<dbReference type="STRING" id="1123360.thalar_02451"/>
<keyword evidence="2" id="KW-0129">CBS domain</keyword>
<keyword evidence="5" id="KW-1185">Reference proteome</keyword>
<evidence type="ECO:0000256" key="1">
    <source>
        <dbReference type="ARBA" id="ARBA00022737"/>
    </source>
</evidence>
<dbReference type="Proteomes" id="UP000015351">
    <property type="component" value="Unassembled WGS sequence"/>
</dbReference>
<sequence>MLVSRIMRQPVMTVSMDTSIRAAAALMKGFDIGVLPVCDDENLVGIITDRDIVLRWVPHLTDDNPVKTIMTRHVVTCRTAHTIEQAARFMADMQIRQLVVKDEAGRIAGIVTLGDIANDASEEIAGQILGEIVEKR</sequence>
<proteinExistence type="predicted"/>
<dbReference type="Gene3D" id="3.10.580.10">
    <property type="entry name" value="CBS-domain"/>
    <property type="match status" value="1"/>
</dbReference>
<dbReference type="EMBL" id="AONI01000013">
    <property type="protein sequence ID" value="EPX78222.1"/>
    <property type="molecule type" value="Genomic_DNA"/>
</dbReference>
<protein>
    <submittedName>
        <fullName evidence="4">CBS domain protein</fullName>
    </submittedName>
</protein>
<comment type="caution">
    <text evidence="4">The sequence shown here is derived from an EMBL/GenBank/DDBJ whole genome shotgun (WGS) entry which is preliminary data.</text>
</comment>
<dbReference type="InterPro" id="IPR000644">
    <property type="entry name" value="CBS_dom"/>
</dbReference>
<dbReference type="Pfam" id="PF00571">
    <property type="entry name" value="CBS"/>
    <property type="match status" value="2"/>
</dbReference>
<name>S9QE69_9RHOB</name>
<gene>
    <name evidence="4" type="ORF">thalar_02451</name>
</gene>
<organism evidence="4 5">
    <name type="scientific">Litoreibacter arenae DSM 19593</name>
    <dbReference type="NCBI Taxonomy" id="1123360"/>
    <lineage>
        <taxon>Bacteria</taxon>
        <taxon>Pseudomonadati</taxon>
        <taxon>Pseudomonadota</taxon>
        <taxon>Alphaproteobacteria</taxon>
        <taxon>Rhodobacterales</taxon>
        <taxon>Roseobacteraceae</taxon>
        <taxon>Litoreibacter</taxon>
    </lineage>
</organism>
<evidence type="ECO:0000259" key="3">
    <source>
        <dbReference type="PROSITE" id="PS51371"/>
    </source>
</evidence>
<dbReference type="HOGENOM" id="CLU_040681_12_0_5"/>
<dbReference type="PANTHER" id="PTHR48108:SF34">
    <property type="entry name" value="CBS DOMAIN-CONTAINING PROTEIN YHCV"/>
    <property type="match status" value="1"/>
</dbReference>
<evidence type="ECO:0000256" key="2">
    <source>
        <dbReference type="PROSITE-ProRule" id="PRU00703"/>
    </source>
</evidence>
<accession>S9QE69</accession>
<dbReference type="InterPro" id="IPR046342">
    <property type="entry name" value="CBS_dom_sf"/>
</dbReference>
<dbReference type="RefSeq" id="WP_021101380.1">
    <property type="nucleotide sequence ID" value="NZ_KE557311.1"/>
</dbReference>
<dbReference type="PANTHER" id="PTHR48108">
    <property type="entry name" value="CBS DOMAIN-CONTAINING PROTEIN CBSX2, CHLOROPLASTIC"/>
    <property type="match status" value="1"/>
</dbReference>
<evidence type="ECO:0000313" key="4">
    <source>
        <dbReference type="EMBL" id="EPX78222.1"/>
    </source>
</evidence>
<dbReference type="AlphaFoldDB" id="S9QE69"/>
<dbReference type="InterPro" id="IPR051462">
    <property type="entry name" value="CBS_domain-containing"/>
</dbReference>